<dbReference type="OrthoDB" id="5864371at2759"/>
<evidence type="ECO:0000313" key="2">
    <source>
        <dbReference type="EMBL" id="CAD6195337.1"/>
    </source>
</evidence>
<keyword evidence="3" id="KW-1185">Reference proteome</keyword>
<comment type="caution">
    <text evidence="2">The sequence shown here is derived from an EMBL/GenBank/DDBJ whole genome shotgun (WGS) entry which is preliminary data.</text>
</comment>
<accession>A0A8S1HK00</accession>
<dbReference type="EMBL" id="CAJGYM010000053">
    <property type="protein sequence ID" value="CAD6195337.1"/>
    <property type="molecule type" value="Genomic_DNA"/>
</dbReference>
<evidence type="ECO:0000256" key="1">
    <source>
        <dbReference type="SAM" id="SignalP"/>
    </source>
</evidence>
<gene>
    <name evidence="2" type="ORF">CAUJ_LOCUS11256</name>
</gene>
<reference evidence="2" key="1">
    <citation type="submission" date="2020-10" db="EMBL/GenBank/DDBJ databases">
        <authorList>
            <person name="Kikuchi T."/>
        </authorList>
    </citation>
    <scope>NUCLEOTIDE SEQUENCE</scope>
    <source>
        <strain evidence="2">NKZ352</strain>
    </source>
</reference>
<protein>
    <submittedName>
        <fullName evidence="2">Uncharacterized protein</fullName>
    </submittedName>
</protein>
<feature type="chain" id="PRO_5035739597" evidence="1">
    <location>
        <begin position="20"/>
        <end position="120"/>
    </location>
</feature>
<evidence type="ECO:0000313" key="3">
    <source>
        <dbReference type="Proteomes" id="UP000835052"/>
    </source>
</evidence>
<sequence length="120" mass="13152">MQFSPILSLLFTFFTAASAYSLLEQVGRKDVRAMLPDYRTTDADVGMRSAHTIGTFRGEPILTRQRDAFIDDNGVPIPLLPYANFHTHGNNQVPLSSIESSAARARSALLTSSSPLLRAL</sequence>
<organism evidence="2 3">
    <name type="scientific">Caenorhabditis auriculariae</name>
    <dbReference type="NCBI Taxonomy" id="2777116"/>
    <lineage>
        <taxon>Eukaryota</taxon>
        <taxon>Metazoa</taxon>
        <taxon>Ecdysozoa</taxon>
        <taxon>Nematoda</taxon>
        <taxon>Chromadorea</taxon>
        <taxon>Rhabditida</taxon>
        <taxon>Rhabditina</taxon>
        <taxon>Rhabditomorpha</taxon>
        <taxon>Rhabditoidea</taxon>
        <taxon>Rhabditidae</taxon>
        <taxon>Peloderinae</taxon>
        <taxon>Caenorhabditis</taxon>
    </lineage>
</organism>
<dbReference type="AlphaFoldDB" id="A0A8S1HK00"/>
<feature type="signal peptide" evidence="1">
    <location>
        <begin position="1"/>
        <end position="19"/>
    </location>
</feature>
<keyword evidence="1" id="KW-0732">Signal</keyword>
<name>A0A8S1HK00_9PELO</name>
<dbReference type="Proteomes" id="UP000835052">
    <property type="component" value="Unassembled WGS sequence"/>
</dbReference>
<proteinExistence type="predicted"/>